<comment type="similarity">
    <text evidence="6">Belongs to the glycosyl hydrolase 18 family.</text>
</comment>
<evidence type="ECO:0000256" key="4">
    <source>
        <dbReference type="ARBA" id="ARBA00023295"/>
    </source>
</evidence>
<evidence type="ECO:0000256" key="6">
    <source>
        <dbReference type="RuleBase" id="RU004453"/>
    </source>
</evidence>
<protein>
    <recommendedName>
        <fullName evidence="8">GH18 domain-containing protein</fullName>
    </recommendedName>
</protein>
<evidence type="ECO:0000313" key="10">
    <source>
        <dbReference type="Proteomes" id="UP000708208"/>
    </source>
</evidence>
<evidence type="ECO:0000259" key="8">
    <source>
        <dbReference type="PROSITE" id="PS51910"/>
    </source>
</evidence>
<evidence type="ECO:0000256" key="3">
    <source>
        <dbReference type="ARBA" id="ARBA00023180"/>
    </source>
</evidence>
<dbReference type="InterPro" id="IPR001223">
    <property type="entry name" value="Glyco_hydro18_cat"/>
</dbReference>
<keyword evidence="10" id="KW-1185">Reference proteome</keyword>
<organism evidence="9 10">
    <name type="scientific">Allacma fusca</name>
    <dbReference type="NCBI Taxonomy" id="39272"/>
    <lineage>
        <taxon>Eukaryota</taxon>
        <taxon>Metazoa</taxon>
        <taxon>Ecdysozoa</taxon>
        <taxon>Arthropoda</taxon>
        <taxon>Hexapoda</taxon>
        <taxon>Collembola</taxon>
        <taxon>Symphypleona</taxon>
        <taxon>Sminthuridae</taxon>
        <taxon>Allacma</taxon>
    </lineage>
</organism>
<keyword evidence="3" id="KW-0325">Glycoprotein</keyword>
<dbReference type="InterPro" id="IPR011583">
    <property type="entry name" value="Chitinase_II/V-like_cat"/>
</dbReference>
<sequence length="398" mass="44773">MHSLKYLILGLSGIFVLFAGFGSAAELKPRIVCYYGSWSNAMKDIPVEKCTHIYYSFLLLNETTWRYRFAGDEISERRKMAEFLNLRQNSTDAKFLLAIGGAAEGSAKYSNLAEFKERRTIFIESVVELLTEFKFDGVDVDWEFPGVFWEGAGQLGGGRPIDKRNLALFVEELRKAFDQLERPLEITMAVGVLESFITAGYDVPRLCSTLDAVHVMTYALRGSWDGVAEIHSLMYPRPTDVGEYRRYNTEGGSLLFSEYGCPKHKLIVGVAFFGHSFVLWNELNNKPGDLIDQEATIHLPGGGYMTYSEICQTINEGNWTRVFDAVVQGPYATKGDLWVGYDDVESIGVKIDWLKNHSFGGAMTWAIEEDDHKGLCGPKSPLITTMYDRLKDYVVVAP</sequence>
<evidence type="ECO:0000256" key="7">
    <source>
        <dbReference type="SAM" id="SignalP"/>
    </source>
</evidence>
<dbReference type="OrthoDB" id="73875at2759"/>
<dbReference type="GO" id="GO:0005975">
    <property type="term" value="P:carbohydrate metabolic process"/>
    <property type="evidence" value="ECO:0007669"/>
    <property type="project" value="InterPro"/>
</dbReference>
<dbReference type="InterPro" id="IPR050314">
    <property type="entry name" value="Glycosyl_Hydrlase_18"/>
</dbReference>
<reference evidence="9" key="1">
    <citation type="submission" date="2021-06" db="EMBL/GenBank/DDBJ databases">
        <authorList>
            <person name="Hodson N. C."/>
            <person name="Mongue J. A."/>
            <person name="Jaron S. K."/>
        </authorList>
    </citation>
    <scope>NUCLEOTIDE SEQUENCE</scope>
</reference>
<keyword evidence="4 5" id="KW-0326">Glycosidase</keyword>
<name>A0A8J2L6M6_9HEXA</name>
<dbReference type="InterPro" id="IPR001579">
    <property type="entry name" value="Glyco_hydro_18_chit_AS"/>
</dbReference>
<feature type="domain" description="GH18" evidence="8">
    <location>
        <begin position="29"/>
        <end position="393"/>
    </location>
</feature>
<dbReference type="PANTHER" id="PTHR11177:SF144">
    <property type="entry name" value="CHITINASE 5"/>
    <property type="match status" value="1"/>
</dbReference>
<dbReference type="SMART" id="SM00636">
    <property type="entry name" value="Glyco_18"/>
    <property type="match status" value="1"/>
</dbReference>
<dbReference type="AlphaFoldDB" id="A0A8J2L6M6"/>
<keyword evidence="2 5" id="KW-0378">Hydrolase</keyword>
<dbReference type="GO" id="GO:0005576">
    <property type="term" value="C:extracellular region"/>
    <property type="evidence" value="ECO:0007669"/>
    <property type="project" value="TreeGrafter"/>
</dbReference>
<evidence type="ECO:0000256" key="5">
    <source>
        <dbReference type="RuleBase" id="RU000489"/>
    </source>
</evidence>
<keyword evidence="1 7" id="KW-0732">Signal</keyword>
<dbReference type="Proteomes" id="UP000708208">
    <property type="component" value="Unassembled WGS sequence"/>
</dbReference>
<accession>A0A8J2L6M6</accession>
<dbReference type="EMBL" id="CAJVCH010552290">
    <property type="protein sequence ID" value="CAG7829615.1"/>
    <property type="molecule type" value="Genomic_DNA"/>
</dbReference>
<dbReference type="Pfam" id="PF00704">
    <property type="entry name" value="Glyco_hydro_18"/>
    <property type="match status" value="1"/>
</dbReference>
<dbReference type="GO" id="GO:0008061">
    <property type="term" value="F:chitin binding"/>
    <property type="evidence" value="ECO:0007669"/>
    <property type="project" value="InterPro"/>
</dbReference>
<proteinExistence type="inferred from homology"/>
<feature type="chain" id="PRO_5035318709" description="GH18 domain-containing protein" evidence="7">
    <location>
        <begin position="25"/>
        <end position="398"/>
    </location>
</feature>
<evidence type="ECO:0000256" key="1">
    <source>
        <dbReference type="ARBA" id="ARBA00022729"/>
    </source>
</evidence>
<dbReference type="GO" id="GO:0006032">
    <property type="term" value="P:chitin catabolic process"/>
    <property type="evidence" value="ECO:0007669"/>
    <property type="project" value="TreeGrafter"/>
</dbReference>
<dbReference type="PANTHER" id="PTHR11177">
    <property type="entry name" value="CHITINASE"/>
    <property type="match status" value="1"/>
</dbReference>
<dbReference type="PROSITE" id="PS51910">
    <property type="entry name" value="GH18_2"/>
    <property type="match status" value="1"/>
</dbReference>
<dbReference type="PROSITE" id="PS01095">
    <property type="entry name" value="GH18_1"/>
    <property type="match status" value="1"/>
</dbReference>
<dbReference type="FunFam" id="3.10.50.10:FF:000003">
    <property type="entry name" value="Class V chitinase CHIT5b"/>
    <property type="match status" value="1"/>
</dbReference>
<comment type="caution">
    <text evidence="9">The sequence shown here is derived from an EMBL/GenBank/DDBJ whole genome shotgun (WGS) entry which is preliminary data.</text>
</comment>
<gene>
    <name evidence="9" type="ORF">AFUS01_LOCUS39473</name>
</gene>
<feature type="signal peptide" evidence="7">
    <location>
        <begin position="1"/>
        <end position="24"/>
    </location>
</feature>
<evidence type="ECO:0000313" key="9">
    <source>
        <dbReference type="EMBL" id="CAG7829615.1"/>
    </source>
</evidence>
<evidence type="ECO:0000256" key="2">
    <source>
        <dbReference type="ARBA" id="ARBA00022801"/>
    </source>
</evidence>
<dbReference type="GO" id="GO:0004568">
    <property type="term" value="F:chitinase activity"/>
    <property type="evidence" value="ECO:0007669"/>
    <property type="project" value="TreeGrafter"/>
</dbReference>